<evidence type="ECO:0000256" key="1">
    <source>
        <dbReference type="ARBA" id="ARBA00004225"/>
    </source>
</evidence>
<dbReference type="Pfam" id="PF07114">
    <property type="entry name" value="TMEM126"/>
    <property type="match status" value="1"/>
</dbReference>
<comment type="caution">
    <text evidence="7">The sequence shown here is derived from an EMBL/GenBank/DDBJ whole genome shotgun (WGS) entry which is preliminary data.</text>
</comment>
<evidence type="ECO:0000313" key="8">
    <source>
        <dbReference type="Proteomes" id="UP000838756"/>
    </source>
</evidence>
<evidence type="ECO:0000256" key="3">
    <source>
        <dbReference type="ARBA" id="ARBA00022989"/>
    </source>
</evidence>
<dbReference type="PANTHER" id="PTHR16296">
    <property type="entry name" value="UNCHARACTERIZED HYPOTHALAMUS PROTEIN HT007"/>
    <property type="match status" value="1"/>
</dbReference>
<name>A0A8S4RL26_9NEOP</name>
<organism evidence="7 8">
    <name type="scientific">Pararge aegeria aegeria</name>
    <dbReference type="NCBI Taxonomy" id="348720"/>
    <lineage>
        <taxon>Eukaryota</taxon>
        <taxon>Metazoa</taxon>
        <taxon>Ecdysozoa</taxon>
        <taxon>Arthropoda</taxon>
        <taxon>Hexapoda</taxon>
        <taxon>Insecta</taxon>
        <taxon>Pterygota</taxon>
        <taxon>Neoptera</taxon>
        <taxon>Endopterygota</taxon>
        <taxon>Lepidoptera</taxon>
        <taxon>Glossata</taxon>
        <taxon>Ditrysia</taxon>
        <taxon>Papilionoidea</taxon>
        <taxon>Nymphalidae</taxon>
        <taxon>Satyrinae</taxon>
        <taxon>Satyrini</taxon>
        <taxon>Parargina</taxon>
        <taxon>Pararge</taxon>
    </lineage>
</organism>
<feature type="transmembrane region" description="Helical" evidence="6">
    <location>
        <begin position="173"/>
        <end position="191"/>
    </location>
</feature>
<evidence type="ECO:0000256" key="5">
    <source>
        <dbReference type="ARBA" id="ARBA00023136"/>
    </source>
</evidence>
<evidence type="ECO:0000256" key="2">
    <source>
        <dbReference type="ARBA" id="ARBA00022692"/>
    </source>
</evidence>
<evidence type="ECO:0000256" key="6">
    <source>
        <dbReference type="SAM" id="Phobius"/>
    </source>
</evidence>
<dbReference type="AlphaFoldDB" id="A0A8S4RL26"/>
<dbReference type="InterPro" id="IPR009801">
    <property type="entry name" value="TMEM126"/>
</dbReference>
<feature type="transmembrane region" description="Helical" evidence="6">
    <location>
        <begin position="40"/>
        <end position="59"/>
    </location>
</feature>
<keyword evidence="4" id="KW-0496">Mitochondrion</keyword>
<protein>
    <submittedName>
        <fullName evidence="7">Jg20924 protein</fullName>
    </submittedName>
</protein>
<dbReference type="OrthoDB" id="6234762at2759"/>
<comment type="subcellular location">
    <subcellularLocation>
        <location evidence="1">Mitochondrion membrane</location>
        <topology evidence="1">Multi-pass membrane protein</topology>
    </subcellularLocation>
</comment>
<sequence length="215" mass="24099">MALRKSSEIPKDAVVLNEIEATGYIWEIVNQWESPSDIWALRYGAVALGAVSSLTGLLINKHYRWRLKLGTYGYLASAVPIVVMPGILTLLFHKQAITTNMLLMKHETCPICHEVKSAALQLAFGIAYPMVLAPTSALMFANRYSTYRVPHLGAGPKEMFKFLRGHTKSFTGTLAYIAILQLAASAVVTYFEMRHNIKLRNKLAEMERKLDDELL</sequence>
<dbReference type="Proteomes" id="UP000838756">
    <property type="component" value="Unassembled WGS sequence"/>
</dbReference>
<dbReference type="GO" id="GO:0032981">
    <property type="term" value="P:mitochondrial respiratory chain complex I assembly"/>
    <property type="evidence" value="ECO:0007669"/>
    <property type="project" value="TreeGrafter"/>
</dbReference>
<keyword evidence="8" id="KW-1185">Reference proteome</keyword>
<proteinExistence type="predicted"/>
<dbReference type="GO" id="GO:0031966">
    <property type="term" value="C:mitochondrial membrane"/>
    <property type="evidence" value="ECO:0007669"/>
    <property type="project" value="UniProtKB-SubCell"/>
</dbReference>
<gene>
    <name evidence="7" type="primary">jg20924</name>
    <name evidence="7" type="ORF">PAEG_LOCUS14058</name>
</gene>
<dbReference type="PANTHER" id="PTHR16296:SF2">
    <property type="entry name" value="TRANSMEMBRANE PROTEIN 126A"/>
    <property type="match status" value="1"/>
</dbReference>
<keyword evidence="2 6" id="KW-0812">Transmembrane</keyword>
<reference evidence="7" key="1">
    <citation type="submission" date="2022-03" db="EMBL/GenBank/DDBJ databases">
        <authorList>
            <person name="Lindestad O."/>
        </authorList>
    </citation>
    <scope>NUCLEOTIDE SEQUENCE</scope>
</reference>
<accession>A0A8S4RL26</accession>
<feature type="transmembrane region" description="Helical" evidence="6">
    <location>
        <begin position="71"/>
        <end position="92"/>
    </location>
</feature>
<keyword evidence="5 6" id="KW-0472">Membrane</keyword>
<dbReference type="EMBL" id="CAKXAJ010025217">
    <property type="protein sequence ID" value="CAH2236706.1"/>
    <property type="molecule type" value="Genomic_DNA"/>
</dbReference>
<evidence type="ECO:0000313" key="7">
    <source>
        <dbReference type="EMBL" id="CAH2236706.1"/>
    </source>
</evidence>
<keyword evidence="3 6" id="KW-1133">Transmembrane helix</keyword>
<evidence type="ECO:0000256" key="4">
    <source>
        <dbReference type="ARBA" id="ARBA00023128"/>
    </source>
</evidence>